<dbReference type="InterPro" id="IPR000300">
    <property type="entry name" value="IPPc"/>
</dbReference>
<dbReference type="PANTHER" id="PTHR46051">
    <property type="entry name" value="SH2 DOMAIN-CONTAINING PROTEIN"/>
    <property type="match status" value="1"/>
</dbReference>
<feature type="domain" description="Inositol polyphosphate-related phosphatase" evidence="1">
    <location>
        <begin position="1"/>
        <end position="289"/>
    </location>
</feature>
<accession>A0AAW2YZR2</accession>
<proteinExistence type="predicted"/>
<evidence type="ECO:0000313" key="2">
    <source>
        <dbReference type="EMBL" id="KAL0482690.1"/>
    </source>
</evidence>
<dbReference type="SUPFAM" id="SSF56219">
    <property type="entry name" value="DNase I-like"/>
    <property type="match status" value="1"/>
</dbReference>
<dbReference type="GO" id="GO:0050776">
    <property type="term" value="P:regulation of immune response"/>
    <property type="evidence" value="ECO:0007669"/>
    <property type="project" value="TreeGrafter"/>
</dbReference>
<dbReference type="GO" id="GO:0016791">
    <property type="term" value="F:phosphatase activity"/>
    <property type="evidence" value="ECO:0007669"/>
    <property type="project" value="InterPro"/>
</dbReference>
<keyword evidence="3" id="KW-1185">Reference proteome</keyword>
<dbReference type="InterPro" id="IPR036691">
    <property type="entry name" value="Endo/exonu/phosph_ase_sf"/>
</dbReference>
<dbReference type="GO" id="GO:0009966">
    <property type="term" value="P:regulation of signal transduction"/>
    <property type="evidence" value="ECO:0007669"/>
    <property type="project" value="TreeGrafter"/>
</dbReference>
<comment type="caution">
    <text evidence="2">The sequence shown here is derived from an EMBL/GenBank/DDBJ whole genome shotgun (WGS) entry which is preliminary data.</text>
</comment>
<dbReference type="Proteomes" id="UP001431209">
    <property type="component" value="Unassembled WGS sequence"/>
</dbReference>
<sequence length="433" mass="48751">MGSQPPPMDPRMLRNFIKVGEYDLYAIAVQESGFTTSQSHFLDYFKGIMGSEYITLASVTLWQIQLVVMCRKRHFMKVTNVQGESQATGLLNVCGNKGGVGIGLRINETGILFISCHLAANKGKMAREDSMMDATHLRNQNAAEILGGLKIGNKELDVESQYQHVFFMGDLNYRVEKMDYQRAVQISESKNYKLLLQADQLIDQIKKGHVLSGYQEAEITFAPTFKYVEQSEKFDLKKKRNPSYTDRILYKSYPGHPISCLQYDSNPDIRLSDHRPLFGVYKINTVRPFASIFAKSDGDCNIVFDEISVSGRGNQDLIKNAVLTFYSHWVDVYPQTGSKLFKPIANPKWTRKQIPVIIPSTPHMDYMRIQCLIISLRDGKPKGDTSNLIGTCVLPLRSAVNNANNITKFDDISLNKGGVSVAKMSGKLTIVYK</sequence>
<protein>
    <recommendedName>
        <fullName evidence="1">Inositol polyphosphate-related phosphatase domain-containing protein</fullName>
    </recommendedName>
</protein>
<dbReference type="EMBL" id="JAOPGA020000883">
    <property type="protein sequence ID" value="KAL0482690.1"/>
    <property type="molecule type" value="Genomic_DNA"/>
</dbReference>
<dbReference type="Pfam" id="PF22669">
    <property type="entry name" value="Exo_endo_phos2"/>
    <property type="match status" value="1"/>
</dbReference>
<name>A0AAW2YZR2_9EUKA</name>
<organism evidence="2 3">
    <name type="scientific">Acrasis kona</name>
    <dbReference type="NCBI Taxonomy" id="1008807"/>
    <lineage>
        <taxon>Eukaryota</taxon>
        <taxon>Discoba</taxon>
        <taxon>Heterolobosea</taxon>
        <taxon>Tetramitia</taxon>
        <taxon>Eutetramitia</taxon>
        <taxon>Acrasidae</taxon>
        <taxon>Acrasis</taxon>
    </lineage>
</organism>
<dbReference type="Gene3D" id="3.60.10.10">
    <property type="entry name" value="Endonuclease/exonuclease/phosphatase"/>
    <property type="match status" value="1"/>
</dbReference>
<dbReference type="SMART" id="SM00128">
    <property type="entry name" value="IPPc"/>
    <property type="match status" value="1"/>
</dbReference>
<dbReference type="PANTHER" id="PTHR46051:SF1">
    <property type="entry name" value="INOSITOL POLYPHOSPHATE-RELATED PHOSPHATASE DOMAIN-CONTAINING PROTEIN"/>
    <property type="match status" value="1"/>
</dbReference>
<gene>
    <name evidence="2" type="ORF">AKO1_014382</name>
</gene>
<reference evidence="2 3" key="1">
    <citation type="submission" date="2024-03" db="EMBL/GenBank/DDBJ databases">
        <title>The Acrasis kona genome and developmental transcriptomes reveal deep origins of eukaryotic multicellular pathways.</title>
        <authorList>
            <person name="Sheikh S."/>
            <person name="Fu C.-J."/>
            <person name="Brown M.W."/>
            <person name="Baldauf S.L."/>
        </authorList>
    </citation>
    <scope>NUCLEOTIDE SEQUENCE [LARGE SCALE GENOMIC DNA]</scope>
    <source>
        <strain evidence="2 3">ATCC MYA-3509</strain>
    </source>
</reference>
<evidence type="ECO:0000313" key="3">
    <source>
        <dbReference type="Proteomes" id="UP001431209"/>
    </source>
</evidence>
<evidence type="ECO:0000259" key="1">
    <source>
        <dbReference type="SMART" id="SM00128"/>
    </source>
</evidence>
<dbReference type="AlphaFoldDB" id="A0AAW2YZR2"/>
<dbReference type="GO" id="GO:0046856">
    <property type="term" value="P:phosphatidylinositol dephosphorylation"/>
    <property type="evidence" value="ECO:0007669"/>
    <property type="project" value="InterPro"/>
</dbReference>